<keyword evidence="3" id="KW-1185">Reference proteome</keyword>
<name>M5UI08_9BACT</name>
<proteinExistence type="predicted"/>
<feature type="region of interest" description="Disordered" evidence="1">
    <location>
        <begin position="36"/>
        <end position="58"/>
    </location>
</feature>
<dbReference type="Proteomes" id="UP000011885">
    <property type="component" value="Unassembled WGS sequence"/>
</dbReference>
<reference evidence="2 3" key="1">
    <citation type="journal article" date="2013" name="Mar. Genomics">
        <title>Expression of sulfatases in Rhodopirellula baltica and the diversity of sulfatases in the genus Rhodopirellula.</title>
        <authorList>
            <person name="Wegner C.E."/>
            <person name="Richter-Heitmann T."/>
            <person name="Klindworth A."/>
            <person name="Klockow C."/>
            <person name="Richter M."/>
            <person name="Achstetter T."/>
            <person name="Glockner F.O."/>
            <person name="Harder J."/>
        </authorList>
    </citation>
    <scope>NUCLEOTIDE SEQUENCE [LARGE SCALE GENOMIC DNA]</scope>
    <source>
        <strain evidence="2 3">SM41</strain>
    </source>
</reference>
<comment type="caution">
    <text evidence="2">The sequence shown here is derived from an EMBL/GenBank/DDBJ whole genome shotgun (WGS) entry which is preliminary data.</text>
</comment>
<evidence type="ECO:0000313" key="2">
    <source>
        <dbReference type="EMBL" id="EMI57481.1"/>
    </source>
</evidence>
<sequence length="58" mass="6883">MNKCSDNGRDPFRRVFSLRHSLQKETRQFLTLVSPKKTRTRTIGHSDPHTMRLTPDTW</sequence>
<gene>
    <name evidence="2" type="ORF">RSSM_01091</name>
</gene>
<evidence type="ECO:0000256" key="1">
    <source>
        <dbReference type="SAM" id="MobiDB-lite"/>
    </source>
</evidence>
<accession>M5UI08</accession>
<organism evidence="2 3">
    <name type="scientific">Rhodopirellula sallentina SM41</name>
    <dbReference type="NCBI Taxonomy" id="1263870"/>
    <lineage>
        <taxon>Bacteria</taxon>
        <taxon>Pseudomonadati</taxon>
        <taxon>Planctomycetota</taxon>
        <taxon>Planctomycetia</taxon>
        <taxon>Pirellulales</taxon>
        <taxon>Pirellulaceae</taxon>
        <taxon>Rhodopirellula</taxon>
    </lineage>
</organism>
<dbReference type="AlphaFoldDB" id="M5UI08"/>
<protein>
    <submittedName>
        <fullName evidence="2">Uncharacterized protein</fullName>
    </submittedName>
</protein>
<evidence type="ECO:0000313" key="3">
    <source>
        <dbReference type="Proteomes" id="UP000011885"/>
    </source>
</evidence>
<dbReference type="PATRIC" id="fig|1263870.3.peg.1183"/>
<dbReference type="EMBL" id="ANOH01000090">
    <property type="protein sequence ID" value="EMI57481.1"/>
    <property type="molecule type" value="Genomic_DNA"/>
</dbReference>
<dbReference type="RefSeq" id="WP_008675222.1">
    <property type="nucleotide sequence ID" value="NZ_ANOH01000090.1"/>
</dbReference>